<reference evidence="4" key="1">
    <citation type="submission" date="2020-12" db="UniProtKB">
        <authorList>
            <consortium name="WormBaseParasite"/>
        </authorList>
    </citation>
    <scope>IDENTIFICATION</scope>
    <source>
        <strain evidence="4">MHco3</strain>
    </source>
</reference>
<evidence type="ECO:0000313" key="3">
    <source>
        <dbReference type="Proteomes" id="UP000025227"/>
    </source>
</evidence>
<sequence length="69" mass="7519">MSMKLFIFLLIAVSLVASAIAEVKYEKASGKDVSTTPNEKAPSEPMRRFGGPPSPHAGWRKNSIWGSKN</sequence>
<keyword evidence="3" id="KW-1185">Reference proteome</keyword>
<dbReference type="WBParaSite" id="HCON_00111540-00001">
    <property type="protein sequence ID" value="HCON_00111540-00001"/>
    <property type="gene ID" value="HCON_00111540"/>
</dbReference>
<accession>A0A7I4YLB2</accession>
<dbReference type="AlphaFoldDB" id="A0A7I4YLB2"/>
<feature type="region of interest" description="Disordered" evidence="1">
    <location>
        <begin position="27"/>
        <end position="69"/>
    </location>
</feature>
<feature type="chain" id="PRO_5029701901" evidence="2">
    <location>
        <begin position="22"/>
        <end position="69"/>
    </location>
</feature>
<protein>
    <submittedName>
        <fullName evidence="4">Uncharacterized protein</fullName>
    </submittedName>
</protein>
<proteinExistence type="predicted"/>
<dbReference type="Proteomes" id="UP000025227">
    <property type="component" value="Unplaced"/>
</dbReference>
<evidence type="ECO:0000256" key="2">
    <source>
        <dbReference type="SAM" id="SignalP"/>
    </source>
</evidence>
<evidence type="ECO:0000313" key="4">
    <source>
        <dbReference type="WBParaSite" id="HCON_00111540-00001"/>
    </source>
</evidence>
<organism evidence="3 4">
    <name type="scientific">Haemonchus contortus</name>
    <name type="common">Barber pole worm</name>
    <dbReference type="NCBI Taxonomy" id="6289"/>
    <lineage>
        <taxon>Eukaryota</taxon>
        <taxon>Metazoa</taxon>
        <taxon>Ecdysozoa</taxon>
        <taxon>Nematoda</taxon>
        <taxon>Chromadorea</taxon>
        <taxon>Rhabditida</taxon>
        <taxon>Rhabditina</taxon>
        <taxon>Rhabditomorpha</taxon>
        <taxon>Strongyloidea</taxon>
        <taxon>Trichostrongylidae</taxon>
        <taxon>Haemonchus</taxon>
    </lineage>
</organism>
<feature type="signal peptide" evidence="2">
    <location>
        <begin position="1"/>
        <end position="21"/>
    </location>
</feature>
<keyword evidence="2" id="KW-0732">Signal</keyword>
<evidence type="ECO:0000256" key="1">
    <source>
        <dbReference type="SAM" id="MobiDB-lite"/>
    </source>
</evidence>
<name>A0A7I4YLB2_HAECO</name>